<feature type="region of interest" description="Disordered" evidence="3">
    <location>
        <begin position="648"/>
        <end position="675"/>
    </location>
</feature>
<evidence type="ECO:0000256" key="2">
    <source>
        <dbReference type="PROSITE-ProRule" id="PRU00235"/>
    </source>
</evidence>
<feature type="repeat" description="RCC1" evidence="2">
    <location>
        <begin position="427"/>
        <end position="485"/>
    </location>
</feature>
<name>A0ABD3QI12_9STRA</name>
<feature type="region of interest" description="Disordered" evidence="3">
    <location>
        <begin position="731"/>
        <end position="757"/>
    </location>
</feature>
<dbReference type="InterPro" id="IPR000408">
    <property type="entry name" value="Reg_chr_condens"/>
</dbReference>
<dbReference type="PANTHER" id="PTHR22870:SF408">
    <property type="entry name" value="OS09G0560450 PROTEIN"/>
    <property type="match status" value="1"/>
</dbReference>
<keyword evidence="6" id="KW-1185">Reference proteome</keyword>
<keyword evidence="1" id="KW-0677">Repeat</keyword>
<dbReference type="InterPro" id="IPR058923">
    <property type="entry name" value="RCC1-like_dom"/>
</dbReference>
<evidence type="ECO:0000256" key="1">
    <source>
        <dbReference type="ARBA" id="ARBA00022737"/>
    </source>
</evidence>
<protein>
    <recommendedName>
        <fullName evidence="4">RCC1-like domain-containing protein</fullName>
    </recommendedName>
</protein>
<feature type="repeat" description="RCC1" evidence="2">
    <location>
        <begin position="225"/>
        <end position="281"/>
    </location>
</feature>
<feature type="compositionally biased region" description="Polar residues" evidence="3">
    <location>
        <begin position="648"/>
        <end position="662"/>
    </location>
</feature>
<sequence>MKSYVAVGFGNNFFYPLGADALPVPPSLLDDADVGDGEVTGADIEKDEKTSDANGSNGNGDHHAATTTTKKCCNKSSLDVRLLPLQANSNSNGPTESAVDTTTPSSCDNARDWILANTSTIPAGQVEDGKPQHRQLNAYASTQAPIVSCGATHTTFVFNESSSFSSSSSSGQAHLLGTIFGHVHAKLTPQPTRLPLKIVRIASGRRHVLALTEGANASNDQRGSGILLSWGAGHFGQLGHGSELTSSLEPRIVERLLPQSVGGRIIDIAAGGLHSMAVVAVENGLSKVAPGGVVIRETKAFAWGSNRKSQCGIEGGKCATVPSPMPVVLVKREERKGAGEVDRVDRVVHFEKLEGGRLHSVGLTAYGEVFTWGSTSMGRCGQSAADTARGGDRRICQEPRYVSALRSVAIYSIAAGDAHTLALSKNGRVFAWGAGGDGQCGQGHIGNLFTPKSVMEVYFEDCEKDAGVSHDVNGGSQHETDFPRPNSNVEFEVAMEEEGLSRVLGMTRAEKRIVKIRASGCYSAAVTSQGEVYTWGYGSGAAIGHPIPSGGSSLPMLPLIEGNQYSYSTTAKVYPEGCSETDNVRDCYSFDTELNVLMPRRVEAVRRLGLHAEDVSLGPGHMVIVCSLSGSTDDNGIQHSNQMNQSAVDTFDNNQNSDNDSVPNGDPGQAHTSDLPETLIPLNEAFNTESGVNASMASTGEAASITTHESVESCCNSKTKRRQNPSGFLAKIKSSRSSRESAVSYDPSRPCASKEKKKSFLPVGKLIDAAFHRSGGK</sequence>
<feature type="region of interest" description="Disordered" evidence="3">
    <location>
        <begin position="86"/>
        <end position="106"/>
    </location>
</feature>
<dbReference type="PANTHER" id="PTHR22870">
    <property type="entry name" value="REGULATOR OF CHROMOSOME CONDENSATION"/>
    <property type="match status" value="1"/>
</dbReference>
<dbReference type="PRINTS" id="PR00633">
    <property type="entry name" value="RCCNDNSATION"/>
</dbReference>
<evidence type="ECO:0000256" key="3">
    <source>
        <dbReference type="SAM" id="MobiDB-lite"/>
    </source>
</evidence>
<evidence type="ECO:0000313" key="5">
    <source>
        <dbReference type="EMBL" id="KAL3799454.1"/>
    </source>
</evidence>
<dbReference type="Gene3D" id="2.130.10.30">
    <property type="entry name" value="Regulator of chromosome condensation 1/beta-lactamase-inhibitor protein II"/>
    <property type="match status" value="3"/>
</dbReference>
<feature type="repeat" description="RCC1" evidence="2">
    <location>
        <begin position="367"/>
        <end position="426"/>
    </location>
</feature>
<dbReference type="AlphaFoldDB" id="A0ABD3QI12"/>
<feature type="domain" description="RCC1-like" evidence="4">
    <location>
        <begin position="140"/>
        <end position="478"/>
    </location>
</feature>
<feature type="repeat" description="RCC1" evidence="2">
    <location>
        <begin position="530"/>
        <end position="572"/>
    </location>
</feature>
<dbReference type="Pfam" id="PF25390">
    <property type="entry name" value="WD40_RLD"/>
    <property type="match status" value="1"/>
</dbReference>
<dbReference type="InterPro" id="IPR051210">
    <property type="entry name" value="Ub_ligase/GEF_domain"/>
</dbReference>
<feature type="region of interest" description="Disordered" evidence="3">
    <location>
        <begin position="30"/>
        <end position="67"/>
    </location>
</feature>
<organism evidence="5 6">
    <name type="scientific">Cyclotella cryptica</name>
    <dbReference type="NCBI Taxonomy" id="29204"/>
    <lineage>
        <taxon>Eukaryota</taxon>
        <taxon>Sar</taxon>
        <taxon>Stramenopiles</taxon>
        <taxon>Ochrophyta</taxon>
        <taxon>Bacillariophyta</taxon>
        <taxon>Coscinodiscophyceae</taxon>
        <taxon>Thalassiosirophycidae</taxon>
        <taxon>Stephanodiscales</taxon>
        <taxon>Stephanodiscaceae</taxon>
        <taxon>Cyclotella</taxon>
    </lineage>
</organism>
<dbReference type="PROSITE" id="PS50012">
    <property type="entry name" value="RCC1_3"/>
    <property type="match status" value="4"/>
</dbReference>
<dbReference type="SUPFAM" id="SSF50985">
    <property type="entry name" value="RCC1/BLIP-II"/>
    <property type="match status" value="2"/>
</dbReference>
<evidence type="ECO:0000313" key="6">
    <source>
        <dbReference type="Proteomes" id="UP001516023"/>
    </source>
</evidence>
<reference evidence="5 6" key="1">
    <citation type="journal article" date="2020" name="G3 (Bethesda)">
        <title>Improved Reference Genome for Cyclotella cryptica CCMP332, a Model for Cell Wall Morphogenesis, Salinity Adaptation, and Lipid Production in Diatoms (Bacillariophyta).</title>
        <authorList>
            <person name="Roberts W.R."/>
            <person name="Downey K.M."/>
            <person name="Ruck E.C."/>
            <person name="Traller J.C."/>
            <person name="Alverson A.J."/>
        </authorList>
    </citation>
    <scope>NUCLEOTIDE SEQUENCE [LARGE SCALE GENOMIC DNA]</scope>
    <source>
        <strain evidence="5 6">CCMP332</strain>
    </source>
</reference>
<proteinExistence type="predicted"/>
<gene>
    <name evidence="5" type="ORF">HJC23_013909</name>
</gene>
<dbReference type="Proteomes" id="UP001516023">
    <property type="component" value="Unassembled WGS sequence"/>
</dbReference>
<dbReference type="InterPro" id="IPR009091">
    <property type="entry name" value="RCC1/BLIP-II"/>
</dbReference>
<evidence type="ECO:0000259" key="4">
    <source>
        <dbReference type="Pfam" id="PF25390"/>
    </source>
</evidence>
<accession>A0ABD3QI12</accession>
<comment type="caution">
    <text evidence="5">The sequence shown here is derived from an EMBL/GenBank/DDBJ whole genome shotgun (WGS) entry which is preliminary data.</text>
</comment>
<dbReference type="EMBL" id="JABMIG020000039">
    <property type="protein sequence ID" value="KAL3799454.1"/>
    <property type="molecule type" value="Genomic_DNA"/>
</dbReference>